<keyword evidence="3" id="KW-1185">Reference proteome</keyword>
<proteinExistence type="predicted"/>
<accession>A0ABQ5D0L3</accession>
<keyword evidence="1" id="KW-1133">Transmembrane helix</keyword>
<dbReference type="Proteomes" id="UP001151760">
    <property type="component" value="Unassembled WGS sequence"/>
</dbReference>
<evidence type="ECO:0000313" key="2">
    <source>
        <dbReference type="EMBL" id="GJT32539.1"/>
    </source>
</evidence>
<sequence length="118" mass="11932">MPKGFHLDGVVDEVRGFMPCGDLIGEGVVEGVIGVMVGVEGVIGLITGGGLLVVVDGIIWGAIVAGLRRGLLLEVVVAGMEGIGLVLGGGLIDVVLGGFGGLCMWGLFSGQEQRSEGW</sequence>
<keyword evidence="1" id="KW-0472">Membrane</keyword>
<dbReference type="EMBL" id="BQNB010014801">
    <property type="protein sequence ID" value="GJT32539.1"/>
    <property type="molecule type" value="Genomic_DNA"/>
</dbReference>
<gene>
    <name evidence="2" type="ORF">Tco_0922958</name>
</gene>
<comment type="caution">
    <text evidence="2">The sequence shown here is derived from an EMBL/GenBank/DDBJ whole genome shotgun (WGS) entry which is preliminary data.</text>
</comment>
<reference evidence="2" key="1">
    <citation type="journal article" date="2022" name="Int. J. Mol. Sci.">
        <title>Draft Genome of Tanacetum Coccineum: Genomic Comparison of Closely Related Tanacetum-Family Plants.</title>
        <authorList>
            <person name="Yamashiro T."/>
            <person name="Shiraishi A."/>
            <person name="Nakayama K."/>
            <person name="Satake H."/>
        </authorList>
    </citation>
    <scope>NUCLEOTIDE SEQUENCE</scope>
</reference>
<name>A0ABQ5D0L3_9ASTR</name>
<keyword evidence="1" id="KW-0812">Transmembrane</keyword>
<reference evidence="2" key="2">
    <citation type="submission" date="2022-01" db="EMBL/GenBank/DDBJ databases">
        <authorList>
            <person name="Yamashiro T."/>
            <person name="Shiraishi A."/>
            <person name="Satake H."/>
            <person name="Nakayama K."/>
        </authorList>
    </citation>
    <scope>NUCLEOTIDE SEQUENCE</scope>
</reference>
<organism evidence="2 3">
    <name type="scientific">Tanacetum coccineum</name>
    <dbReference type="NCBI Taxonomy" id="301880"/>
    <lineage>
        <taxon>Eukaryota</taxon>
        <taxon>Viridiplantae</taxon>
        <taxon>Streptophyta</taxon>
        <taxon>Embryophyta</taxon>
        <taxon>Tracheophyta</taxon>
        <taxon>Spermatophyta</taxon>
        <taxon>Magnoliopsida</taxon>
        <taxon>eudicotyledons</taxon>
        <taxon>Gunneridae</taxon>
        <taxon>Pentapetalae</taxon>
        <taxon>asterids</taxon>
        <taxon>campanulids</taxon>
        <taxon>Asterales</taxon>
        <taxon>Asteraceae</taxon>
        <taxon>Asteroideae</taxon>
        <taxon>Anthemideae</taxon>
        <taxon>Anthemidinae</taxon>
        <taxon>Tanacetum</taxon>
    </lineage>
</organism>
<feature type="transmembrane region" description="Helical" evidence="1">
    <location>
        <begin position="42"/>
        <end position="63"/>
    </location>
</feature>
<evidence type="ECO:0000256" key="1">
    <source>
        <dbReference type="SAM" id="Phobius"/>
    </source>
</evidence>
<protein>
    <submittedName>
        <fullName evidence="2">Uncharacterized protein</fullName>
    </submittedName>
</protein>
<evidence type="ECO:0000313" key="3">
    <source>
        <dbReference type="Proteomes" id="UP001151760"/>
    </source>
</evidence>